<name>A0ABV6QUQ1_9ACTN</name>
<keyword evidence="1" id="KW-0472">Membrane</keyword>
<accession>A0ABV6QUQ1</accession>
<dbReference type="Gene3D" id="3.30.1360.200">
    <property type="match status" value="1"/>
</dbReference>
<dbReference type="InterPro" id="IPR054384">
    <property type="entry name" value="SecDF_P1_head"/>
</dbReference>
<dbReference type="EMBL" id="JBHLTC010000033">
    <property type="protein sequence ID" value="MFC0627437.1"/>
    <property type="molecule type" value="Genomic_DNA"/>
</dbReference>
<keyword evidence="1" id="KW-0812">Transmembrane</keyword>
<reference evidence="3 4" key="1">
    <citation type="submission" date="2024-09" db="EMBL/GenBank/DDBJ databases">
        <authorList>
            <person name="Sun Q."/>
            <person name="Mori K."/>
        </authorList>
    </citation>
    <scope>NUCLEOTIDE SEQUENCE [LARGE SCALE GENOMIC DNA]</scope>
    <source>
        <strain evidence="3 4">CGMCC 1.15906</strain>
    </source>
</reference>
<evidence type="ECO:0000313" key="3">
    <source>
        <dbReference type="EMBL" id="MFC0627437.1"/>
    </source>
</evidence>
<proteinExistence type="predicted"/>
<comment type="caution">
    <text evidence="3">The sequence shown here is derived from an EMBL/GenBank/DDBJ whole genome shotgun (WGS) entry which is preliminary data.</text>
</comment>
<evidence type="ECO:0000313" key="4">
    <source>
        <dbReference type="Proteomes" id="UP001589890"/>
    </source>
</evidence>
<dbReference type="Pfam" id="PF22599">
    <property type="entry name" value="SecDF_P1_head"/>
    <property type="match status" value="1"/>
</dbReference>
<protein>
    <recommendedName>
        <fullName evidence="2">SecDF P1 head subdomain domain-containing protein</fullName>
    </recommendedName>
</protein>
<dbReference type="Proteomes" id="UP001589890">
    <property type="component" value="Unassembled WGS sequence"/>
</dbReference>
<sequence length="208" mass="21046">MAAQTPFPPPEYRPPRRNRGPLVLVVVLGLVAVAVLAGAVAVGVILLARVDGSGAGEPTSSTTPRAPRAERGAVEFRRVLKAEPGTCSSPSTGTPAPNGIACGPDGIGYTLGAVELDGSHVSRVDVASSPTGGWTVGLSLTDEGGRKFGQLTADLAAAPPPRNQLAIVVSGRVVSAPSVAEKIIGSHVEISSNFTKEQAEKLAAEITG</sequence>
<organism evidence="3 4">
    <name type="scientific">Kribbella deserti</name>
    <dbReference type="NCBI Taxonomy" id="1926257"/>
    <lineage>
        <taxon>Bacteria</taxon>
        <taxon>Bacillati</taxon>
        <taxon>Actinomycetota</taxon>
        <taxon>Actinomycetes</taxon>
        <taxon>Propionibacteriales</taxon>
        <taxon>Kribbellaceae</taxon>
        <taxon>Kribbella</taxon>
    </lineage>
</organism>
<gene>
    <name evidence="3" type="ORF">ACFFGN_25410</name>
</gene>
<dbReference type="RefSeq" id="WP_380052207.1">
    <property type="nucleotide sequence ID" value="NZ_JBHLTC010000033.1"/>
</dbReference>
<feature type="domain" description="SecDF P1 head subdomain" evidence="2">
    <location>
        <begin position="114"/>
        <end position="205"/>
    </location>
</feature>
<evidence type="ECO:0000256" key="1">
    <source>
        <dbReference type="SAM" id="Phobius"/>
    </source>
</evidence>
<evidence type="ECO:0000259" key="2">
    <source>
        <dbReference type="Pfam" id="PF22599"/>
    </source>
</evidence>
<keyword evidence="4" id="KW-1185">Reference proteome</keyword>
<keyword evidence="1" id="KW-1133">Transmembrane helix</keyword>
<feature type="transmembrane region" description="Helical" evidence="1">
    <location>
        <begin position="22"/>
        <end position="48"/>
    </location>
</feature>